<dbReference type="InParanoid" id="A0A2T2ZSC3"/>
<reference evidence="7 8" key="1">
    <citation type="journal article" date="2018" name="Mycol. Prog.">
        <title>Coniella lustricola, a new species from submerged detritus.</title>
        <authorList>
            <person name="Raudabaugh D.B."/>
            <person name="Iturriaga T."/>
            <person name="Carver A."/>
            <person name="Mondo S."/>
            <person name="Pangilinan J."/>
            <person name="Lipzen A."/>
            <person name="He G."/>
            <person name="Amirebrahimi M."/>
            <person name="Grigoriev I.V."/>
            <person name="Miller A.N."/>
        </authorList>
    </citation>
    <scope>NUCLEOTIDE SEQUENCE [LARGE SCALE GENOMIC DNA]</scope>
    <source>
        <strain evidence="7 8">B22-T-1</strain>
    </source>
</reference>
<keyword evidence="4" id="KW-0677">Repeat</keyword>
<dbReference type="SUPFAM" id="SSF48452">
    <property type="entry name" value="TPR-like"/>
    <property type="match status" value="1"/>
</dbReference>
<evidence type="ECO:0000256" key="4">
    <source>
        <dbReference type="ARBA" id="ARBA00022737"/>
    </source>
</evidence>
<dbReference type="PANTHER" id="PTHR23271:SF1">
    <property type="entry name" value="U3 SMALL NUCLEOLAR RNA-ASSOCIATED PROTEIN 6 HOMOLOG"/>
    <property type="match status" value="1"/>
</dbReference>
<dbReference type="InterPro" id="IPR055347">
    <property type="entry name" value="UTP6_N"/>
</dbReference>
<comment type="similarity">
    <text evidence="2">Belongs to the UTP6 family.</text>
</comment>
<proteinExistence type="inferred from homology"/>
<dbReference type="EMBL" id="KZ678811">
    <property type="protein sequence ID" value="PSR75011.1"/>
    <property type="molecule type" value="Genomic_DNA"/>
</dbReference>
<evidence type="ECO:0000313" key="7">
    <source>
        <dbReference type="EMBL" id="PSR75011.1"/>
    </source>
</evidence>
<accession>A0A2T2ZSC3</accession>
<evidence type="ECO:0000256" key="1">
    <source>
        <dbReference type="ARBA" id="ARBA00004604"/>
    </source>
</evidence>
<evidence type="ECO:0000256" key="5">
    <source>
        <dbReference type="ARBA" id="ARBA00023242"/>
    </source>
</evidence>
<dbReference type="InterPro" id="IPR011990">
    <property type="entry name" value="TPR-like_helical_dom_sf"/>
</dbReference>
<sequence length="409" mass="46498">MSNVADKARFHLERAVPQLREFEEKEIFSKEEIRTIVSKRTAHEHLVLGPGCKSSDFQTYIAWELSLDRLRQKRCIRKKIKHSTSHAANARIFNIYERGVFRHPGSLALWKDYLEYAARVKATKRWRKIVTRALRLHPAEVSLWVMAAGRAAEDGDVDGARSLFMRGCRFCSSGCTLWVEYARMEMQWLAKMERKNKGSGKKGHEGSMATHAVQEGDIMMFDEDDEDDEFGQDDDNVLLPEPSLGTQSGKAKTQSNKFEESMKKIEKSPALEGAIPRAIFDVARKQAFWSADAGEAFFDMFSEFVAVSKQSVIIEHVLDALKSDYPSHPSTCSCVIRQPLIGVEVTTVEFPKALREVLARIKMQTETTEDKAQLAEKTLAWVKPLLARKDLDDSLRTVLEYTKSKLETS</sequence>
<protein>
    <submittedName>
        <fullName evidence="7">U3 small nucleolar RNA-associated protein 6-domain-containing protein</fullName>
    </submittedName>
</protein>
<dbReference type="SMART" id="SM00386">
    <property type="entry name" value="HAT"/>
    <property type="match status" value="2"/>
</dbReference>
<keyword evidence="8" id="KW-1185">Reference proteome</keyword>
<dbReference type="InterPro" id="IPR013949">
    <property type="entry name" value="Utp6"/>
</dbReference>
<evidence type="ECO:0000313" key="8">
    <source>
        <dbReference type="Proteomes" id="UP000241462"/>
    </source>
</evidence>
<evidence type="ECO:0000256" key="3">
    <source>
        <dbReference type="ARBA" id="ARBA00022552"/>
    </source>
</evidence>
<dbReference type="AlphaFoldDB" id="A0A2T2ZSC3"/>
<keyword evidence="5" id="KW-0539">Nucleus</keyword>
<dbReference type="Proteomes" id="UP000241462">
    <property type="component" value="Unassembled WGS sequence"/>
</dbReference>
<name>A0A2T2ZSC3_9PEZI</name>
<dbReference type="STRING" id="2025994.A0A2T2ZSC3"/>
<keyword evidence="3" id="KW-0698">rRNA processing</keyword>
<dbReference type="FunCoup" id="A0A2T2ZSC3">
    <property type="interactions" value="281"/>
</dbReference>
<evidence type="ECO:0000256" key="2">
    <source>
        <dbReference type="ARBA" id="ARBA00010734"/>
    </source>
</evidence>
<comment type="subcellular location">
    <subcellularLocation>
        <location evidence="1">Nucleus</location>
        <location evidence="1">Nucleolus</location>
    </subcellularLocation>
</comment>
<gene>
    <name evidence="7" type="ORF">BD289DRAFT_379676</name>
</gene>
<dbReference type="InterPro" id="IPR003107">
    <property type="entry name" value="HAT"/>
</dbReference>
<dbReference type="Gene3D" id="1.25.40.10">
    <property type="entry name" value="Tetratricopeptide repeat domain"/>
    <property type="match status" value="1"/>
</dbReference>
<dbReference type="GO" id="GO:0000462">
    <property type="term" value="P:maturation of SSU-rRNA from tricistronic rRNA transcript (SSU-rRNA, 5.8S rRNA, LSU-rRNA)"/>
    <property type="evidence" value="ECO:0007669"/>
    <property type="project" value="InterPro"/>
</dbReference>
<feature type="domain" description="U3 small nucleolar RNA-associated protein 6 N-terminal" evidence="6">
    <location>
        <begin position="12"/>
        <end position="86"/>
    </location>
</feature>
<dbReference type="GO" id="GO:0032040">
    <property type="term" value="C:small-subunit processome"/>
    <property type="evidence" value="ECO:0007669"/>
    <property type="project" value="TreeGrafter"/>
</dbReference>
<dbReference type="GO" id="GO:0030515">
    <property type="term" value="F:snoRNA binding"/>
    <property type="evidence" value="ECO:0007669"/>
    <property type="project" value="InterPro"/>
</dbReference>
<evidence type="ECO:0000259" key="6">
    <source>
        <dbReference type="Pfam" id="PF08640"/>
    </source>
</evidence>
<dbReference type="OrthoDB" id="28112at2759"/>
<dbReference type="PANTHER" id="PTHR23271">
    <property type="entry name" value="HEPATOCELLULAR CARCINOMA-ASSOCIATED ANTIGEN 66"/>
    <property type="match status" value="1"/>
</dbReference>
<dbReference type="GO" id="GO:0034388">
    <property type="term" value="C:Pwp2p-containing subcomplex of 90S preribosome"/>
    <property type="evidence" value="ECO:0007669"/>
    <property type="project" value="TreeGrafter"/>
</dbReference>
<organism evidence="7 8">
    <name type="scientific">Coniella lustricola</name>
    <dbReference type="NCBI Taxonomy" id="2025994"/>
    <lineage>
        <taxon>Eukaryota</taxon>
        <taxon>Fungi</taxon>
        <taxon>Dikarya</taxon>
        <taxon>Ascomycota</taxon>
        <taxon>Pezizomycotina</taxon>
        <taxon>Sordariomycetes</taxon>
        <taxon>Sordariomycetidae</taxon>
        <taxon>Diaporthales</taxon>
        <taxon>Schizoparmaceae</taxon>
        <taxon>Coniella</taxon>
    </lineage>
</organism>
<dbReference type="Pfam" id="PF08640">
    <property type="entry name" value="U3_assoc_6"/>
    <property type="match status" value="1"/>
</dbReference>